<name>A0ACD1FUQ7_9EURO</name>
<keyword evidence="2" id="KW-1185">Reference proteome</keyword>
<organism evidence="1 2">
    <name type="scientific">Aspergillus brunneoviolaceus CBS 621.78</name>
    <dbReference type="NCBI Taxonomy" id="1450534"/>
    <lineage>
        <taxon>Eukaryota</taxon>
        <taxon>Fungi</taxon>
        <taxon>Dikarya</taxon>
        <taxon>Ascomycota</taxon>
        <taxon>Pezizomycotina</taxon>
        <taxon>Eurotiomycetes</taxon>
        <taxon>Eurotiomycetidae</taxon>
        <taxon>Eurotiales</taxon>
        <taxon>Aspergillaceae</taxon>
        <taxon>Aspergillus</taxon>
        <taxon>Aspergillus subgen. Circumdati</taxon>
    </lineage>
</organism>
<protein>
    <submittedName>
        <fullName evidence="1">Uncharacterized protein</fullName>
    </submittedName>
</protein>
<sequence length="72" mass="7896">MATACSNKGAVRKKVALRASCSSRSSPSRGTSLCIIEPAWFLLMHSSAWLRPLAVSLRLSFEHARGRSKSYD</sequence>
<proteinExistence type="predicted"/>
<reference evidence="1" key="1">
    <citation type="submission" date="2018-02" db="EMBL/GenBank/DDBJ databases">
        <title>The genomes of Aspergillus section Nigri reveals drivers in fungal speciation.</title>
        <authorList>
            <consortium name="DOE Joint Genome Institute"/>
            <person name="Vesth T.C."/>
            <person name="Nybo J."/>
            <person name="Theobald S."/>
            <person name="Brandl J."/>
            <person name="Frisvad J.C."/>
            <person name="Nielsen K.F."/>
            <person name="Lyhne E.K."/>
            <person name="Kogle M.E."/>
            <person name="Kuo A."/>
            <person name="Riley R."/>
            <person name="Clum A."/>
            <person name="Nolan M."/>
            <person name="Lipzen A."/>
            <person name="Salamov A."/>
            <person name="Henrissat B."/>
            <person name="Wiebenga A."/>
            <person name="De vries R.P."/>
            <person name="Grigoriev I.V."/>
            <person name="Mortensen U.H."/>
            <person name="Andersen M.R."/>
            <person name="Baker S.E."/>
        </authorList>
    </citation>
    <scope>NUCLEOTIDE SEQUENCE</scope>
    <source>
        <strain evidence="1">CBS 621.78</strain>
    </source>
</reference>
<accession>A0ACD1FUQ7</accession>
<gene>
    <name evidence="1" type="ORF">BO95DRAFT_293526</name>
</gene>
<evidence type="ECO:0000313" key="2">
    <source>
        <dbReference type="Proteomes" id="UP000249057"/>
    </source>
</evidence>
<evidence type="ECO:0000313" key="1">
    <source>
        <dbReference type="EMBL" id="RAH40731.1"/>
    </source>
</evidence>
<dbReference type="EMBL" id="KZ825402">
    <property type="protein sequence ID" value="RAH40731.1"/>
    <property type="molecule type" value="Genomic_DNA"/>
</dbReference>
<dbReference type="Proteomes" id="UP000249057">
    <property type="component" value="Unassembled WGS sequence"/>
</dbReference>